<protein>
    <recommendedName>
        <fullName evidence="3">Cytoplasmic tRNA 2-thiolation protein 2</fullName>
    </recommendedName>
</protein>
<dbReference type="GO" id="GO:0002143">
    <property type="term" value="P:tRNA wobble position uridine thiolation"/>
    <property type="evidence" value="ECO:0007669"/>
    <property type="project" value="TreeGrafter"/>
</dbReference>
<dbReference type="Proteomes" id="UP001177140">
    <property type="component" value="Unassembled WGS sequence"/>
</dbReference>
<dbReference type="GO" id="GO:0005829">
    <property type="term" value="C:cytosol"/>
    <property type="evidence" value="ECO:0007669"/>
    <property type="project" value="TreeGrafter"/>
</dbReference>
<dbReference type="GO" id="GO:0000049">
    <property type="term" value="F:tRNA binding"/>
    <property type="evidence" value="ECO:0007669"/>
    <property type="project" value="InterPro"/>
</dbReference>
<keyword evidence="5" id="KW-1185">Reference proteome</keyword>
<name>A0AA41W185_PAPNU</name>
<keyword evidence="2 3" id="KW-0819">tRNA processing</keyword>
<comment type="caution">
    <text evidence="4">The sequence shown here is derived from an EMBL/GenBank/DDBJ whole genome shotgun (WGS) entry which is preliminary data.</text>
</comment>
<evidence type="ECO:0000313" key="5">
    <source>
        <dbReference type="Proteomes" id="UP001177140"/>
    </source>
</evidence>
<comment type="pathway">
    <text evidence="3">tRNA modification; 5-methoxycarbonylmethyl-2-thiouridine-tRNA biosynthesis.</text>
</comment>
<organism evidence="4 5">
    <name type="scientific">Papaver nudicaule</name>
    <name type="common">Iceland poppy</name>
    <dbReference type="NCBI Taxonomy" id="74823"/>
    <lineage>
        <taxon>Eukaryota</taxon>
        <taxon>Viridiplantae</taxon>
        <taxon>Streptophyta</taxon>
        <taxon>Embryophyta</taxon>
        <taxon>Tracheophyta</taxon>
        <taxon>Spermatophyta</taxon>
        <taxon>Magnoliopsida</taxon>
        <taxon>Ranunculales</taxon>
        <taxon>Papaveraceae</taxon>
        <taxon>Papaveroideae</taxon>
        <taxon>Papaver</taxon>
    </lineage>
</organism>
<dbReference type="GO" id="GO:0016783">
    <property type="term" value="F:sulfurtransferase activity"/>
    <property type="evidence" value="ECO:0007669"/>
    <property type="project" value="TreeGrafter"/>
</dbReference>
<gene>
    <name evidence="4" type="ORF">MKW94_007642</name>
</gene>
<evidence type="ECO:0000256" key="3">
    <source>
        <dbReference type="HAMAP-Rule" id="MF_03054"/>
    </source>
</evidence>
<comment type="function">
    <text evidence="3">Plays a central role in 2-thiolation of mcm(5)S(2)U at tRNA wobble positions of tRNA(Lys), tRNA(Glu) and tRNA(Gln). May act by forming a heterodimer with NCS6/CTU1 that ligates sulfur from thiocarboxylated URM1 onto the uridine of tRNAs at wobble position.</text>
</comment>
<evidence type="ECO:0000313" key="4">
    <source>
        <dbReference type="EMBL" id="MCL7051324.1"/>
    </source>
</evidence>
<dbReference type="EMBL" id="JAJJMA010337349">
    <property type="protein sequence ID" value="MCL7051324.1"/>
    <property type="molecule type" value="Genomic_DNA"/>
</dbReference>
<dbReference type="AlphaFoldDB" id="A0AA41W185"/>
<dbReference type="InterPro" id="IPR014729">
    <property type="entry name" value="Rossmann-like_a/b/a_fold"/>
</dbReference>
<accession>A0AA41W185</accession>
<keyword evidence="1 3" id="KW-0963">Cytoplasm</keyword>
<dbReference type="SUPFAM" id="SSF52402">
    <property type="entry name" value="Adenine nucleotide alpha hydrolases-like"/>
    <property type="match status" value="1"/>
</dbReference>
<comment type="similarity">
    <text evidence="3">Belongs to the CTU2/NCS2 family.</text>
</comment>
<dbReference type="InterPro" id="IPR019407">
    <property type="entry name" value="CTU2"/>
</dbReference>
<dbReference type="PANTHER" id="PTHR20882:SF14">
    <property type="entry name" value="CYTOPLASMIC TRNA 2-THIOLATION PROTEIN 2"/>
    <property type="match status" value="1"/>
</dbReference>
<evidence type="ECO:0000256" key="2">
    <source>
        <dbReference type="ARBA" id="ARBA00022694"/>
    </source>
</evidence>
<comment type="subcellular location">
    <subcellularLocation>
        <location evidence="3">Cytoplasm</location>
    </subcellularLocation>
</comment>
<evidence type="ECO:0000256" key="1">
    <source>
        <dbReference type="ARBA" id="ARBA00022490"/>
    </source>
</evidence>
<proteinExistence type="inferred from homology"/>
<dbReference type="Gene3D" id="3.40.50.620">
    <property type="entry name" value="HUPs"/>
    <property type="match status" value="1"/>
</dbReference>
<dbReference type="GO" id="GO:0032447">
    <property type="term" value="P:protein urmylation"/>
    <property type="evidence" value="ECO:0007669"/>
    <property type="project" value="UniProtKB-UniRule"/>
</dbReference>
<reference evidence="4" key="1">
    <citation type="submission" date="2022-03" db="EMBL/GenBank/DDBJ databases">
        <title>A functionally conserved STORR gene fusion in Papaver species that diverged 16.8 million years ago.</title>
        <authorList>
            <person name="Catania T."/>
        </authorList>
    </citation>
    <scope>NUCLEOTIDE SEQUENCE</scope>
    <source>
        <strain evidence="4">S-191538</strain>
    </source>
</reference>
<sequence length="464" mass="51192">MACASAGGGCDGAGGGCHKDEEEKEVLVLENQNQHRSICLKCKLQESISSSSGDSSSNLCFGCFRSNLFGKFKQSITTNDLIAPTDKVLVAFSGGHSSRVALQFVHELQEKAQKNSEASKDKAYPVFGVGVAFIDETNITSPELDKAISDLRLIVSSMSPPEKELHIMPIGNICSSDPEEGRNKISELLGNVTDATGKEDLLRYLRALCLQKIACDNRYTKVVLGSCTSSIACHILSATVKGQGYSLPADMQYIDARWEIPVVLPLRDCVAQELKMLCRLDSLKTLEVLDGPRSGINGLVSSFIQVLLEENPGRERTIVRTAEKLSPFHFNRLPEESKDSINSHLPSRWRRRKKQNLKSDDESMPSEFLCPICFSPLTNSDFESLRLKLGSSDTCSESEIFGSSCCPSCQFQILPKEHSSMDQFFSLLPQPMVARAPKESMNDDQTWLREQIKDCLLSDSEDGI</sequence>
<dbReference type="HAMAP" id="MF_03054">
    <property type="entry name" value="CTU2"/>
    <property type="match status" value="1"/>
</dbReference>
<dbReference type="GO" id="GO:0016779">
    <property type="term" value="F:nucleotidyltransferase activity"/>
    <property type="evidence" value="ECO:0007669"/>
    <property type="project" value="UniProtKB-UniRule"/>
</dbReference>
<dbReference type="PANTHER" id="PTHR20882">
    <property type="entry name" value="CYTOPLASMIC TRNA 2-THIOLATION PROTEIN 2"/>
    <property type="match status" value="1"/>
</dbReference>